<dbReference type="PANTHER" id="PTHR30489:SF0">
    <property type="entry name" value="LIPOPROTEIN-RELEASING SYSTEM TRANSMEMBRANE PROTEIN LOLE"/>
    <property type="match status" value="1"/>
</dbReference>
<evidence type="ECO:0000259" key="8">
    <source>
        <dbReference type="Pfam" id="PF02687"/>
    </source>
</evidence>
<evidence type="ECO:0000313" key="10">
    <source>
        <dbReference type="Proteomes" id="UP000277191"/>
    </source>
</evidence>
<dbReference type="PANTHER" id="PTHR30489">
    <property type="entry name" value="LIPOPROTEIN-RELEASING SYSTEM TRANSMEMBRANE PROTEIN LOLE"/>
    <property type="match status" value="1"/>
</dbReference>
<evidence type="ECO:0000256" key="2">
    <source>
        <dbReference type="ARBA" id="ARBA00005236"/>
    </source>
</evidence>
<dbReference type="InterPro" id="IPR003838">
    <property type="entry name" value="ABC3_permease_C"/>
</dbReference>
<evidence type="ECO:0000256" key="6">
    <source>
        <dbReference type="ARBA" id="ARBA00023136"/>
    </source>
</evidence>
<proteinExistence type="inferred from homology"/>
<dbReference type="RefSeq" id="WP_126364591.1">
    <property type="nucleotide sequence ID" value="NZ_CP034546.1"/>
</dbReference>
<dbReference type="AlphaFoldDB" id="A0A3Q9FA45"/>
<evidence type="ECO:0000256" key="7">
    <source>
        <dbReference type="SAM" id="Phobius"/>
    </source>
</evidence>
<feature type="domain" description="ABC3 transporter permease C-terminal" evidence="8">
    <location>
        <begin position="330"/>
        <end position="456"/>
    </location>
</feature>
<keyword evidence="4 7" id="KW-0812">Transmembrane</keyword>
<evidence type="ECO:0000256" key="3">
    <source>
        <dbReference type="ARBA" id="ARBA00022475"/>
    </source>
</evidence>
<protein>
    <submittedName>
        <fullName evidence="9">ABC transporter permease</fullName>
    </submittedName>
</protein>
<comment type="similarity">
    <text evidence="2">Belongs to the ABC-4 integral membrane protein family. LolC/E subfamily.</text>
</comment>
<evidence type="ECO:0000256" key="5">
    <source>
        <dbReference type="ARBA" id="ARBA00022989"/>
    </source>
</evidence>
<organism evidence="9 10">
    <name type="scientific">Burkholderia cenocepacia</name>
    <dbReference type="NCBI Taxonomy" id="95486"/>
    <lineage>
        <taxon>Bacteria</taxon>
        <taxon>Pseudomonadati</taxon>
        <taxon>Pseudomonadota</taxon>
        <taxon>Betaproteobacteria</taxon>
        <taxon>Burkholderiales</taxon>
        <taxon>Burkholderiaceae</taxon>
        <taxon>Burkholderia</taxon>
        <taxon>Burkholderia cepacia complex</taxon>
    </lineage>
</organism>
<dbReference type="GO" id="GO:0044874">
    <property type="term" value="P:lipoprotein localization to outer membrane"/>
    <property type="evidence" value="ECO:0007669"/>
    <property type="project" value="TreeGrafter"/>
</dbReference>
<feature type="transmembrane region" description="Helical" evidence="7">
    <location>
        <begin position="321"/>
        <end position="344"/>
    </location>
</feature>
<dbReference type="InterPro" id="IPR051447">
    <property type="entry name" value="Lipoprotein-release_system"/>
</dbReference>
<keyword evidence="3" id="KW-1003">Cell membrane</keyword>
<gene>
    <name evidence="9" type="ORF">D5R55_18545</name>
</gene>
<reference evidence="9 10" key="1">
    <citation type="submission" date="2018-12" db="EMBL/GenBank/DDBJ databases">
        <title>Cadmium resistance mechanism in endophytic bacteria Burkholderia cenocepacia YG-3.</title>
        <authorList>
            <person name="Zhang X."/>
            <person name="Wang X."/>
            <person name="Zhu Y."/>
        </authorList>
    </citation>
    <scope>NUCLEOTIDE SEQUENCE [LARGE SCALE GENOMIC DNA]</scope>
    <source>
        <strain evidence="9 10">YG-3</strain>
    </source>
</reference>
<feature type="transmembrane region" description="Helical" evidence="7">
    <location>
        <begin position="428"/>
        <end position="446"/>
    </location>
</feature>
<sequence>MKTFSLALRNLLRNRRRSITTLLAMIVGAHAVLLFGGYTRNITYGLQTDYVKYGGHLQIERKGFYEFGSGNPSAYGIDNYEAIIEAVKADPELAKMVLVATPTLQLQGIAGNFDAGLSRTALALGVRVDDQNRMRAWNDYQFPVTIPPMALTGTTGDAAVIGTGLARVLELCGPLKVPDCNPPRKPADATPASPLPGDIAALAENTRAAPAAATGGRRIELLAATARGAPNVAELQVVKAERQGIKEYDDMYVGLHLAQAQRLVYGTEQPKATAIVVQLRHTSDLPAAKARIETLLKTKFADTDTEVVDYTVLNPFYGQALAMFATLFGFVALLIAAIVLFTVGNTMSTAVFERTVEIGTLRAMGLRRAGVRRLFLCEGVLLGVIGAVLGVASAALLAGVINVSGLTWTPPGRSPVPLIIRVWGENDLIVGTAIGLLVVAMLSALLPARRASRMEIVDALRYA</sequence>
<dbReference type="EMBL" id="CP034546">
    <property type="protein sequence ID" value="AZQ53000.1"/>
    <property type="molecule type" value="Genomic_DNA"/>
</dbReference>
<keyword evidence="6 7" id="KW-0472">Membrane</keyword>
<comment type="subcellular location">
    <subcellularLocation>
        <location evidence="1">Cell membrane</location>
        <topology evidence="1">Multi-pass membrane protein</topology>
    </subcellularLocation>
</comment>
<evidence type="ECO:0000256" key="4">
    <source>
        <dbReference type="ARBA" id="ARBA00022692"/>
    </source>
</evidence>
<evidence type="ECO:0000313" key="9">
    <source>
        <dbReference type="EMBL" id="AZQ53000.1"/>
    </source>
</evidence>
<dbReference type="GO" id="GO:0098797">
    <property type="term" value="C:plasma membrane protein complex"/>
    <property type="evidence" value="ECO:0007669"/>
    <property type="project" value="TreeGrafter"/>
</dbReference>
<evidence type="ECO:0000256" key="1">
    <source>
        <dbReference type="ARBA" id="ARBA00004651"/>
    </source>
</evidence>
<dbReference type="Pfam" id="PF02687">
    <property type="entry name" value="FtsX"/>
    <property type="match status" value="1"/>
</dbReference>
<feature type="transmembrane region" description="Helical" evidence="7">
    <location>
        <begin position="375"/>
        <end position="408"/>
    </location>
</feature>
<accession>A0A3Q9FA45</accession>
<dbReference type="Proteomes" id="UP000277191">
    <property type="component" value="Chromosome 2"/>
</dbReference>
<keyword evidence="5 7" id="KW-1133">Transmembrane helix</keyword>
<name>A0A3Q9FA45_9BURK</name>
<feature type="transmembrane region" description="Helical" evidence="7">
    <location>
        <begin position="21"/>
        <end position="38"/>
    </location>
</feature>